<evidence type="ECO:0000256" key="3">
    <source>
        <dbReference type="ARBA" id="ARBA00022737"/>
    </source>
</evidence>
<dbReference type="SUPFAM" id="SSF54403">
    <property type="entry name" value="Cystatin/monellin"/>
    <property type="match status" value="1"/>
</dbReference>
<organism evidence="7 8">
    <name type="scientific">Cephalotus follicularis</name>
    <name type="common">Albany pitcher plant</name>
    <dbReference type="NCBI Taxonomy" id="3775"/>
    <lineage>
        <taxon>Eukaryota</taxon>
        <taxon>Viridiplantae</taxon>
        <taxon>Streptophyta</taxon>
        <taxon>Embryophyta</taxon>
        <taxon>Tracheophyta</taxon>
        <taxon>Spermatophyta</taxon>
        <taxon>Magnoliopsida</taxon>
        <taxon>eudicotyledons</taxon>
        <taxon>Gunneridae</taxon>
        <taxon>Pentapetalae</taxon>
        <taxon>rosids</taxon>
        <taxon>fabids</taxon>
        <taxon>Oxalidales</taxon>
        <taxon>Cephalotaceae</taxon>
        <taxon>Cephalotus</taxon>
    </lineage>
</organism>
<dbReference type="PANTHER" id="PTHR31228:SF22">
    <property type="entry name" value="CYSTATIN_MONELLIN SUPERFAMILY PROTEIN"/>
    <property type="match status" value="1"/>
</dbReference>
<evidence type="ECO:0000313" key="8">
    <source>
        <dbReference type="Proteomes" id="UP000187406"/>
    </source>
</evidence>
<dbReference type="InterPro" id="IPR006525">
    <property type="entry name" value="Cystatin-related_pln"/>
</dbReference>
<dbReference type="EMBL" id="BDDD01006493">
    <property type="protein sequence ID" value="GAV90670.1"/>
    <property type="molecule type" value="Genomic_DNA"/>
</dbReference>
<dbReference type="PROSITE" id="PS50176">
    <property type="entry name" value="ARM_REPEAT"/>
    <property type="match status" value="1"/>
</dbReference>
<dbReference type="GO" id="GO:0004869">
    <property type="term" value="F:cysteine-type endopeptidase inhibitor activity"/>
    <property type="evidence" value="ECO:0007669"/>
    <property type="project" value="UniProtKB-KW"/>
</dbReference>
<name>A0A1Q3DDW7_CEPFO</name>
<keyword evidence="8" id="KW-1185">Reference proteome</keyword>
<evidence type="ECO:0000313" key="7">
    <source>
        <dbReference type="EMBL" id="GAV90670.1"/>
    </source>
</evidence>
<keyword evidence="3" id="KW-0677">Repeat</keyword>
<dbReference type="OrthoDB" id="1625419at2759"/>
<dbReference type="SMART" id="SM00043">
    <property type="entry name" value="CY"/>
    <property type="match status" value="1"/>
</dbReference>
<dbReference type="NCBIfam" id="TIGR01638">
    <property type="entry name" value="Atha_cystat_rel"/>
    <property type="match status" value="1"/>
</dbReference>
<comment type="caution">
    <text evidence="7">The sequence shown here is derived from an EMBL/GenBank/DDBJ whole genome shotgun (WGS) entry which is preliminary data.</text>
</comment>
<dbReference type="Pfam" id="PF00031">
    <property type="entry name" value="Cystatin"/>
    <property type="match status" value="1"/>
</dbReference>
<evidence type="ECO:0000256" key="4">
    <source>
        <dbReference type="PROSITE-ProRule" id="PRU00259"/>
    </source>
</evidence>
<protein>
    <submittedName>
        <fullName evidence="7">Cystatin domain-containing protein</fullName>
    </submittedName>
</protein>
<dbReference type="CDD" id="cd00042">
    <property type="entry name" value="CY"/>
    <property type="match status" value="1"/>
</dbReference>
<evidence type="ECO:0000259" key="6">
    <source>
        <dbReference type="SMART" id="SM00043"/>
    </source>
</evidence>
<gene>
    <name evidence="7" type="ORF">CFOL_v3_34076</name>
</gene>
<sequence length="163" mass="18465">MDKEATVGLLWLENRSPSPSSTSSYEYEEDISKSDDEYMELYNKQVEESDGFDVDLFPDFHFGYVGGIHPMVRLLEDKELLTKVEECAATALDKYNKDNETDLVLVKVLKANSSVVSGIDYYITFEVKDANGGADAETRVFQAEVWRTISEGDEVILCRPKKQ</sequence>
<feature type="domain" description="Cystatin" evidence="6">
    <location>
        <begin position="70"/>
        <end position="159"/>
    </location>
</feature>
<keyword evidence="2" id="KW-0789">Thiol protease inhibitor</keyword>
<dbReference type="Proteomes" id="UP000187406">
    <property type="component" value="Unassembled WGS sequence"/>
</dbReference>
<dbReference type="PANTHER" id="PTHR31228">
    <property type="entry name" value="CYSTATIN/MONELLIN SUPERFAMILY PROTEIN"/>
    <property type="match status" value="1"/>
</dbReference>
<accession>A0A1Q3DDW7</accession>
<dbReference type="AlphaFoldDB" id="A0A1Q3DDW7"/>
<keyword evidence="1" id="KW-0646">Protease inhibitor</keyword>
<dbReference type="InterPro" id="IPR000010">
    <property type="entry name" value="Cystatin_dom"/>
</dbReference>
<dbReference type="InterPro" id="IPR000225">
    <property type="entry name" value="Armadillo"/>
</dbReference>
<dbReference type="Gene3D" id="3.10.450.10">
    <property type="match status" value="1"/>
</dbReference>
<feature type="compositionally biased region" description="Low complexity" evidence="5">
    <location>
        <begin position="16"/>
        <end position="25"/>
    </location>
</feature>
<proteinExistence type="predicted"/>
<evidence type="ECO:0000256" key="2">
    <source>
        <dbReference type="ARBA" id="ARBA00022704"/>
    </source>
</evidence>
<dbReference type="InterPro" id="IPR046350">
    <property type="entry name" value="Cystatin_sf"/>
</dbReference>
<feature type="region of interest" description="Disordered" evidence="5">
    <location>
        <begin position="1"/>
        <end position="29"/>
    </location>
</feature>
<dbReference type="FunCoup" id="A0A1Q3DDW7">
    <property type="interactions" value="8"/>
</dbReference>
<evidence type="ECO:0000256" key="1">
    <source>
        <dbReference type="ARBA" id="ARBA00022690"/>
    </source>
</evidence>
<evidence type="ECO:0000256" key="5">
    <source>
        <dbReference type="SAM" id="MobiDB-lite"/>
    </source>
</evidence>
<reference evidence="8" key="1">
    <citation type="submission" date="2016-04" db="EMBL/GenBank/DDBJ databases">
        <title>Cephalotus genome sequencing.</title>
        <authorList>
            <person name="Fukushima K."/>
            <person name="Hasebe M."/>
            <person name="Fang X."/>
        </authorList>
    </citation>
    <scope>NUCLEOTIDE SEQUENCE [LARGE SCALE GENOMIC DNA]</scope>
    <source>
        <strain evidence="8">cv. St1</strain>
    </source>
</reference>
<dbReference type="InParanoid" id="A0A1Q3DDW7"/>
<feature type="repeat" description="ARM" evidence="4">
    <location>
        <begin position="66"/>
        <end position="106"/>
    </location>
</feature>